<dbReference type="CDD" id="cd07896">
    <property type="entry name" value="Adenylation_kDNA_ligase_like"/>
    <property type="match status" value="1"/>
</dbReference>
<keyword evidence="4" id="KW-0227">DNA damage</keyword>
<comment type="catalytic activity">
    <reaction evidence="6">
        <text>ATP + (deoxyribonucleotide)n-3'-hydroxyl + 5'-phospho-(deoxyribonucleotide)m = (deoxyribonucleotide)n+m + AMP + diphosphate.</text>
        <dbReference type="EC" id="6.5.1.1"/>
    </reaction>
</comment>
<dbReference type="GO" id="GO:0005524">
    <property type="term" value="F:ATP binding"/>
    <property type="evidence" value="ECO:0007669"/>
    <property type="project" value="InterPro"/>
</dbReference>
<comment type="cofactor">
    <cofactor evidence="1">
        <name>a divalent metal cation</name>
        <dbReference type="ChEBI" id="CHEBI:60240"/>
    </cofactor>
</comment>
<evidence type="ECO:0000256" key="3">
    <source>
        <dbReference type="ARBA" id="ARBA00022705"/>
    </source>
</evidence>
<evidence type="ECO:0000259" key="8">
    <source>
        <dbReference type="Pfam" id="PF14743"/>
    </source>
</evidence>
<reference evidence="9 10" key="1">
    <citation type="submission" date="2020-01" db="EMBL/GenBank/DDBJ databases">
        <title>Genomes of bacteria type strains.</title>
        <authorList>
            <person name="Chen J."/>
            <person name="Zhu S."/>
            <person name="Yang J."/>
        </authorList>
    </citation>
    <scope>NUCLEOTIDE SEQUENCE [LARGE SCALE GENOMIC DNA]</scope>
    <source>
        <strain evidence="9 10">LMG 24078</strain>
    </source>
</reference>
<evidence type="ECO:0000256" key="6">
    <source>
        <dbReference type="ARBA" id="ARBA00034003"/>
    </source>
</evidence>
<dbReference type="PANTHER" id="PTHR47810:SF1">
    <property type="entry name" value="DNA LIGASE B"/>
    <property type="match status" value="1"/>
</dbReference>
<dbReference type="NCBIfam" id="NF006592">
    <property type="entry name" value="PRK09125.1"/>
    <property type="match status" value="1"/>
</dbReference>
<dbReference type="GO" id="GO:0003910">
    <property type="term" value="F:DNA ligase (ATP) activity"/>
    <property type="evidence" value="ECO:0007669"/>
    <property type="project" value="UniProtKB-EC"/>
</dbReference>
<accession>A0A6N9TI98</accession>
<proteinExistence type="predicted"/>
<dbReference type="InterPro" id="IPR029319">
    <property type="entry name" value="DNA_ligase_OB"/>
</dbReference>
<feature type="domain" description="ATP-dependent DNA ligase family profile" evidence="7">
    <location>
        <begin position="101"/>
        <end position="225"/>
    </location>
</feature>
<keyword evidence="3" id="KW-0235">DNA replication</keyword>
<keyword evidence="2 9" id="KW-0436">Ligase</keyword>
<gene>
    <name evidence="9" type="ORF">GTQ48_15305</name>
</gene>
<dbReference type="AlphaFoldDB" id="A0A6N9TI98"/>
<dbReference type="RefSeq" id="WP_163107442.1">
    <property type="nucleotide sequence ID" value="NZ_JAAAWO010000013.1"/>
</dbReference>
<dbReference type="GO" id="GO:0006310">
    <property type="term" value="P:DNA recombination"/>
    <property type="evidence" value="ECO:0007669"/>
    <property type="project" value="InterPro"/>
</dbReference>
<dbReference type="InterPro" id="IPR012310">
    <property type="entry name" value="DNA_ligase_ATP-dep_cent"/>
</dbReference>
<dbReference type="PANTHER" id="PTHR47810">
    <property type="entry name" value="DNA LIGASE"/>
    <property type="match status" value="1"/>
</dbReference>
<keyword evidence="5" id="KW-0234">DNA repair</keyword>
<dbReference type="SUPFAM" id="SSF56091">
    <property type="entry name" value="DNA ligase/mRNA capping enzyme, catalytic domain"/>
    <property type="match status" value="1"/>
</dbReference>
<dbReference type="SUPFAM" id="SSF50249">
    <property type="entry name" value="Nucleic acid-binding proteins"/>
    <property type="match status" value="1"/>
</dbReference>
<evidence type="ECO:0000256" key="2">
    <source>
        <dbReference type="ARBA" id="ARBA00022598"/>
    </source>
</evidence>
<dbReference type="GO" id="GO:0006260">
    <property type="term" value="P:DNA replication"/>
    <property type="evidence" value="ECO:0007669"/>
    <property type="project" value="UniProtKB-KW"/>
</dbReference>
<feature type="domain" description="DNA ligase OB-like" evidence="8">
    <location>
        <begin position="239"/>
        <end position="304"/>
    </location>
</feature>
<evidence type="ECO:0000313" key="9">
    <source>
        <dbReference type="EMBL" id="NDW16880.1"/>
    </source>
</evidence>
<organism evidence="9 10">
    <name type="scientific">Alteromonas genovensis</name>
    <dbReference type="NCBI Taxonomy" id="471225"/>
    <lineage>
        <taxon>Bacteria</taxon>
        <taxon>Pseudomonadati</taxon>
        <taxon>Pseudomonadota</taxon>
        <taxon>Gammaproteobacteria</taxon>
        <taxon>Alteromonadales</taxon>
        <taxon>Alteromonadaceae</taxon>
        <taxon>Alteromonas/Salinimonas group</taxon>
        <taxon>Alteromonas</taxon>
    </lineage>
</organism>
<evidence type="ECO:0000256" key="5">
    <source>
        <dbReference type="ARBA" id="ARBA00023204"/>
    </source>
</evidence>
<evidence type="ECO:0000313" key="10">
    <source>
        <dbReference type="Proteomes" id="UP000471381"/>
    </source>
</evidence>
<evidence type="ECO:0000256" key="4">
    <source>
        <dbReference type="ARBA" id="ARBA00022763"/>
    </source>
</evidence>
<dbReference type="EMBL" id="JAAAWO010000013">
    <property type="protein sequence ID" value="NDW16880.1"/>
    <property type="molecule type" value="Genomic_DNA"/>
</dbReference>
<evidence type="ECO:0000256" key="1">
    <source>
        <dbReference type="ARBA" id="ARBA00001968"/>
    </source>
</evidence>
<dbReference type="Pfam" id="PF01068">
    <property type="entry name" value="DNA_ligase_A_M"/>
    <property type="match status" value="1"/>
</dbReference>
<dbReference type="GO" id="GO:0006281">
    <property type="term" value="P:DNA repair"/>
    <property type="evidence" value="ECO:0007669"/>
    <property type="project" value="UniProtKB-KW"/>
</dbReference>
<dbReference type="InterPro" id="IPR050326">
    <property type="entry name" value="NAD_dep_DNA_ligaseB"/>
</dbReference>
<dbReference type="Pfam" id="PF14743">
    <property type="entry name" value="DNA_ligase_OB_2"/>
    <property type="match status" value="1"/>
</dbReference>
<dbReference type="Proteomes" id="UP000471381">
    <property type="component" value="Unassembled WGS sequence"/>
</dbReference>
<keyword evidence="10" id="KW-1185">Reference proteome</keyword>
<protein>
    <submittedName>
        <fullName evidence="9">DNA ligase</fullName>
    </submittedName>
</protein>
<dbReference type="Gene3D" id="3.30.1490.70">
    <property type="match status" value="1"/>
</dbReference>
<name>A0A6N9TI98_9ALTE</name>
<sequence length="318" mass="35983">MSTSKRSNGRAFMPCKFEWQLLLAWALGILVWIAAVTTVSAETLGDVHQRAPTQTANLYTASHHTMALSDYLISEKLDGIRARWTGTELLTRKGNIIHAPKWFTRAWPNTTLDGELWLARGKFEDTASIVLTDIPDERWEKIKFMVFDMPLLMQPFEQRAKEIKRLTDTVTSPALLAMPQFVLHTHEALQAKLNSVVDAGGEGLMLHHRQARYVDGRSAHLLKLKRHQDSEAKVIAHIKGKGKFKTMMGSLLVERADGVQFKLGSGFSNSERRHPPEIGEWVTYKFYGYTNSGKPRFASFMHIRPEKDLPEASTANVN</sequence>
<comment type="caution">
    <text evidence="9">The sequence shown here is derived from an EMBL/GenBank/DDBJ whole genome shotgun (WGS) entry which is preliminary data.</text>
</comment>
<dbReference type="InterPro" id="IPR012340">
    <property type="entry name" value="NA-bd_OB-fold"/>
</dbReference>
<dbReference type="Gene3D" id="3.30.470.30">
    <property type="entry name" value="DNA ligase/mRNA capping enzyme"/>
    <property type="match status" value="1"/>
</dbReference>
<evidence type="ECO:0000259" key="7">
    <source>
        <dbReference type="Pfam" id="PF01068"/>
    </source>
</evidence>
<dbReference type="Gene3D" id="2.40.50.140">
    <property type="entry name" value="Nucleic acid-binding proteins"/>
    <property type="match status" value="1"/>
</dbReference>
<dbReference type="CDD" id="cd08041">
    <property type="entry name" value="OBF_kDNA_ligase_like"/>
    <property type="match status" value="1"/>
</dbReference>